<comment type="caution">
    <text evidence="6">The sequence shown here is derived from an EMBL/GenBank/DDBJ whole genome shotgun (WGS) entry which is preliminary data.</text>
</comment>
<dbReference type="AlphaFoldDB" id="A0A7K3LQF3"/>
<evidence type="ECO:0000256" key="3">
    <source>
        <dbReference type="ARBA" id="ARBA00022801"/>
    </source>
</evidence>
<dbReference type="PROSITE" id="PS00523">
    <property type="entry name" value="SULFATASE_1"/>
    <property type="match status" value="1"/>
</dbReference>
<dbReference type="InterPro" id="IPR024607">
    <property type="entry name" value="Sulfatase_CS"/>
</dbReference>
<dbReference type="Pfam" id="PF00884">
    <property type="entry name" value="Sulfatase"/>
    <property type="match status" value="1"/>
</dbReference>
<feature type="domain" description="Sulfatase N-terminal" evidence="5">
    <location>
        <begin position="19"/>
        <end position="295"/>
    </location>
</feature>
<keyword evidence="2" id="KW-0479">Metal-binding</keyword>
<evidence type="ECO:0000256" key="1">
    <source>
        <dbReference type="ARBA" id="ARBA00008779"/>
    </source>
</evidence>
<dbReference type="GO" id="GO:0046872">
    <property type="term" value="F:metal ion binding"/>
    <property type="evidence" value="ECO:0007669"/>
    <property type="project" value="UniProtKB-KW"/>
</dbReference>
<name>A0A7K3LQF3_9ACTN</name>
<dbReference type="RefSeq" id="WP_059038363.1">
    <property type="nucleotide sequence ID" value="NZ_JAADZU010000038.1"/>
</dbReference>
<dbReference type="EMBL" id="JAADZU010000038">
    <property type="protein sequence ID" value="NDK90475.1"/>
    <property type="molecule type" value="Genomic_DNA"/>
</dbReference>
<evidence type="ECO:0000259" key="5">
    <source>
        <dbReference type="Pfam" id="PF00884"/>
    </source>
</evidence>
<accession>A0A7K3LQF3</accession>
<gene>
    <name evidence="6" type="ORF">GYA93_12930</name>
</gene>
<dbReference type="InterPro" id="IPR000917">
    <property type="entry name" value="Sulfatase_N"/>
</dbReference>
<dbReference type="CDD" id="cd16027">
    <property type="entry name" value="SGSH"/>
    <property type="match status" value="1"/>
</dbReference>
<dbReference type="GO" id="GO:0005737">
    <property type="term" value="C:cytoplasm"/>
    <property type="evidence" value="ECO:0007669"/>
    <property type="project" value="TreeGrafter"/>
</dbReference>
<organism evidence="6 7">
    <name type="scientific">Gordonia desulfuricans</name>
    <dbReference type="NCBI Taxonomy" id="89051"/>
    <lineage>
        <taxon>Bacteria</taxon>
        <taxon>Bacillati</taxon>
        <taxon>Actinomycetota</taxon>
        <taxon>Actinomycetes</taxon>
        <taxon>Mycobacteriales</taxon>
        <taxon>Gordoniaceae</taxon>
        <taxon>Gordonia</taxon>
    </lineage>
</organism>
<dbReference type="Proteomes" id="UP000466307">
    <property type="component" value="Unassembled WGS sequence"/>
</dbReference>
<dbReference type="GO" id="GO:0008484">
    <property type="term" value="F:sulfuric ester hydrolase activity"/>
    <property type="evidence" value="ECO:0007669"/>
    <property type="project" value="TreeGrafter"/>
</dbReference>
<dbReference type="PANTHER" id="PTHR45953">
    <property type="entry name" value="IDURONATE 2-SULFATASE"/>
    <property type="match status" value="1"/>
</dbReference>
<keyword evidence="3" id="KW-0378">Hydrolase</keyword>
<evidence type="ECO:0000256" key="4">
    <source>
        <dbReference type="SAM" id="MobiDB-lite"/>
    </source>
</evidence>
<dbReference type="SUPFAM" id="SSF53649">
    <property type="entry name" value="Alkaline phosphatase-like"/>
    <property type="match status" value="1"/>
</dbReference>
<evidence type="ECO:0000313" key="6">
    <source>
        <dbReference type="EMBL" id="NDK90475.1"/>
    </source>
</evidence>
<reference evidence="6 7" key="1">
    <citation type="submission" date="2020-01" db="EMBL/GenBank/DDBJ databases">
        <title>Investigation of new actinobacteria for the biodesulphurisation of diesel fuel.</title>
        <authorList>
            <person name="Athi Narayanan S.M."/>
        </authorList>
    </citation>
    <scope>NUCLEOTIDE SEQUENCE [LARGE SCALE GENOMIC DNA]</scope>
    <source>
        <strain evidence="6 7">213E</strain>
    </source>
</reference>
<comment type="similarity">
    <text evidence="1">Belongs to the sulfatase family.</text>
</comment>
<dbReference type="PANTHER" id="PTHR45953:SF1">
    <property type="entry name" value="IDURONATE 2-SULFATASE"/>
    <property type="match status" value="1"/>
</dbReference>
<keyword evidence="7" id="KW-1185">Reference proteome</keyword>
<dbReference type="Gene3D" id="3.40.720.10">
    <property type="entry name" value="Alkaline Phosphatase, subunit A"/>
    <property type="match status" value="1"/>
</dbReference>
<sequence>MAAFPTDETAGALTPTRENVILVHWHDLGRHLACYGATGVQSPNLDALAASGIRFADAHATAPLCSPARGSLFTGQYPHHNGLVGLAHHGFAYRPGTRTLPAILSDAGYRSVLFGMQHESTDPTSIGFDTIDVSDSRCDHVVAESQAWLRRYVDAGSDRPFLLTAGFFETHRPYPADEYDPADPTTFDVPEFLPDTADVRDDLAGLHGSITKADAAVGRLLDTVEALGLAESTWIVFVTDHGLAFPRAKSTLYAEGTGVALIIRPPTARGIGPRVYDDLFSGVDLTPTILDWLGVVTPDDVDGDSHAAEIAVPQSESPVRDEVFTEKNYHDAYDPIRAIRTKTHSYIENYAHRPELLLPLDIADSLSARSIAASSTTRERSHVELYDLTSDPRERNNLADDPAYAAVRADLADRLAQWRHRTADSLPTEDEGTAVAARFMAIFHAKSQEAQPDEEALPSRRPLGARRELDGDIATGDGASVSTSVAASPRR</sequence>
<feature type="compositionally biased region" description="Polar residues" evidence="4">
    <location>
        <begin position="480"/>
        <end position="491"/>
    </location>
</feature>
<protein>
    <submittedName>
        <fullName evidence="6">Sulfatase</fullName>
    </submittedName>
</protein>
<evidence type="ECO:0000313" key="7">
    <source>
        <dbReference type="Proteomes" id="UP000466307"/>
    </source>
</evidence>
<proteinExistence type="inferred from homology"/>
<feature type="region of interest" description="Disordered" evidence="4">
    <location>
        <begin position="446"/>
        <end position="491"/>
    </location>
</feature>
<evidence type="ECO:0000256" key="2">
    <source>
        <dbReference type="ARBA" id="ARBA00022723"/>
    </source>
</evidence>
<dbReference type="InterPro" id="IPR017850">
    <property type="entry name" value="Alkaline_phosphatase_core_sf"/>
</dbReference>